<feature type="transmembrane region" description="Helical" evidence="7">
    <location>
        <begin position="212"/>
        <end position="236"/>
    </location>
</feature>
<keyword evidence="6 7" id="KW-0472">Membrane</keyword>
<dbReference type="AlphaFoldDB" id="A0A1V4DEZ7"/>
<dbReference type="GO" id="GO:0022857">
    <property type="term" value="F:transmembrane transporter activity"/>
    <property type="evidence" value="ECO:0007669"/>
    <property type="project" value="InterPro"/>
</dbReference>
<dbReference type="Gene3D" id="1.20.1250.20">
    <property type="entry name" value="MFS general substrate transporter like domains"/>
    <property type="match status" value="2"/>
</dbReference>
<evidence type="ECO:0000256" key="3">
    <source>
        <dbReference type="ARBA" id="ARBA00022475"/>
    </source>
</evidence>
<reference evidence="9 10" key="1">
    <citation type="submission" date="2017-02" db="EMBL/GenBank/DDBJ databases">
        <title>Vagococcus cremeus sp. nov., isolated from the small intestine of a marten, Martes flavigula.</title>
        <authorList>
            <person name="Tak E.J."/>
            <person name="Bae J.-W."/>
        </authorList>
    </citation>
    <scope>NUCLEOTIDE SEQUENCE [LARGE SCALE GENOMIC DNA]</scope>
    <source>
        <strain evidence="9 10">D7T301</strain>
    </source>
</reference>
<keyword evidence="3" id="KW-1003">Cell membrane</keyword>
<feature type="transmembrane region" description="Helical" evidence="7">
    <location>
        <begin position="134"/>
        <end position="158"/>
    </location>
</feature>
<feature type="transmembrane region" description="Helical" evidence="7">
    <location>
        <begin position="366"/>
        <end position="390"/>
    </location>
</feature>
<dbReference type="InterPro" id="IPR001958">
    <property type="entry name" value="Tet-R_TetA/multi-R_MdtG-like"/>
</dbReference>
<evidence type="ECO:0000256" key="1">
    <source>
        <dbReference type="ARBA" id="ARBA00004651"/>
    </source>
</evidence>
<evidence type="ECO:0000256" key="4">
    <source>
        <dbReference type="ARBA" id="ARBA00022692"/>
    </source>
</evidence>
<comment type="caution">
    <text evidence="9">The sequence shown here is derived from an EMBL/GenBank/DDBJ whole genome shotgun (WGS) entry which is preliminary data.</text>
</comment>
<evidence type="ECO:0000259" key="8">
    <source>
        <dbReference type="PROSITE" id="PS50850"/>
    </source>
</evidence>
<evidence type="ECO:0000256" key="7">
    <source>
        <dbReference type="SAM" id="Phobius"/>
    </source>
</evidence>
<dbReference type="PROSITE" id="PS50850">
    <property type="entry name" value="MFS"/>
    <property type="match status" value="1"/>
</dbReference>
<keyword evidence="10" id="KW-1185">Reference proteome</keyword>
<dbReference type="EMBL" id="MVAB01000001">
    <property type="protein sequence ID" value="OPF86886.1"/>
    <property type="molecule type" value="Genomic_DNA"/>
</dbReference>
<protein>
    <submittedName>
        <fullName evidence="9">MFS transporter</fullName>
    </submittedName>
</protein>
<feature type="transmembrane region" description="Helical" evidence="7">
    <location>
        <begin position="46"/>
        <end position="66"/>
    </location>
</feature>
<keyword evidence="5 7" id="KW-1133">Transmembrane helix</keyword>
<feature type="transmembrane region" description="Helical" evidence="7">
    <location>
        <begin position="12"/>
        <end position="34"/>
    </location>
</feature>
<organism evidence="9 10">
    <name type="scientific">Vagococcus martis</name>
    <dbReference type="NCBI Taxonomy" id="1768210"/>
    <lineage>
        <taxon>Bacteria</taxon>
        <taxon>Bacillati</taxon>
        <taxon>Bacillota</taxon>
        <taxon>Bacilli</taxon>
        <taxon>Lactobacillales</taxon>
        <taxon>Enterococcaceae</taxon>
        <taxon>Vagococcus</taxon>
    </lineage>
</organism>
<dbReference type="PANTHER" id="PTHR43414">
    <property type="entry name" value="MULTIDRUG RESISTANCE PROTEIN MDTG"/>
    <property type="match status" value="1"/>
</dbReference>
<dbReference type="Proteomes" id="UP000189970">
    <property type="component" value="Unassembled WGS sequence"/>
</dbReference>
<evidence type="ECO:0000313" key="10">
    <source>
        <dbReference type="Proteomes" id="UP000189970"/>
    </source>
</evidence>
<dbReference type="PRINTS" id="PR01035">
    <property type="entry name" value="TCRTETA"/>
</dbReference>
<evidence type="ECO:0000256" key="5">
    <source>
        <dbReference type="ARBA" id="ARBA00022989"/>
    </source>
</evidence>
<name>A0A1V4DEZ7_9ENTE</name>
<dbReference type="InterPro" id="IPR036259">
    <property type="entry name" value="MFS_trans_sf"/>
</dbReference>
<feature type="transmembrane region" description="Helical" evidence="7">
    <location>
        <begin position="307"/>
        <end position="328"/>
    </location>
</feature>
<evidence type="ECO:0000313" key="9">
    <source>
        <dbReference type="EMBL" id="OPF86886.1"/>
    </source>
</evidence>
<feature type="transmembrane region" description="Helical" evidence="7">
    <location>
        <begin position="277"/>
        <end position="295"/>
    </location>
</feature>
<dbReference type="InterPro" id="IPR011701">
    <property type="entry name" value="MFS"/>
</dbReference>
<dbReference type="InterPro" id="IPR020846">
    <property type="entry name" value="MFS_dom"/>
</dbReference>
<dbReference type="GO" id="GO:0005886">
    <property type="term" value="C:plasma membrane"/>
    <property type="evidence" value="ECO:0007669"/>
    <property type="project" value="UniProtKB-SubCell"/>
</dbReference>
<evidence type="ECO:0000256" key="2">
    <source>
        <dbReference type="ARBA" id="ARBA00022448"/>
    </source>
</evidence>
<feature type="domain" description="Major facilitator superfamily (MFS) profile" evidence="8">
    <location>
        <begin position="8"/>
        <end position="394"/>
    </location>
</feature>
<feature type="transmembrane region" description="Helical" evidence="7">
    <location>
        <begin position="165"/>
        <end position="185"/>
    </location>
</feature>
<sequence length="405" mass="43707">MKVDWKRNMYIAWIGCFFTGASYSLVMPFISIYIEQLGAPSSKVEFYAGLSISLTALSAAIVAPLWGSLADRKGRKIMMIRAAAGMTITMGSLAFVPNVFWLLFMRFCNGLLSGYVPNATAMIASQAPKDKNGMALGTLATGAVAGSLIGPSLGGLLAETVGIKNVFLVTGSILFVTTMLTIFFIHEDFEPVERKDLVSTKEVFQSVKQPKVLIGLFITTAIIQIGMTSISPILTLYVRELGGQTSNILFVSGLIVSVAGVSEFFSAPFLGKLGDRIGSHYVLLGGLVMSFLFILPMSMVQSPFQLGICRFLLGFSTGALMPSVNTLISKITPMNGVGRIFSFNQMFTSLGQVAGPMVGSLVANGFGYRAVFVATSLLILMNITISFFNFKNQLSIKELIKEFKH</sequence>
<gene>
    <name evidence="9" type="ORF">BW731_01050</name>
</gene>
<feature type="transmembrane region" description="Helical" evidence="7">
    <location>
        <begin position="78"/>
        <end position="104"/>
    </location>
</feature>
<dbReference type="SUPFAM" id="SSF103473">
    <property type="entry name" value="MFS general substrate transporter"/>
    <property type="match status" value="2"/>
</dbReference>
<dbReference type="Pfam" id="PF07690">
    <property type="entry name" value="MFS_1"/>
    <property type="match status" value="1"/>
</dbReference>
<dbReference type="CDD" id="cd17391">
    <property type="entry name" value="MFS_MdtG_MDR_like"/>
    <property type="match status" value="1"/>
</dbReference>
<keyword evidence="2" id="KW-0813">Transport</keyword>
<evidence type="ECO:0000256" key="6">
    <source>
        <dbReference type="ARBA" id="ARBA00023136"/>
    </source>
</evidence>
<dbReference type="RefSeq" id="WP_079344963.1">
    <property type="nucleotide sequence ID" value="NZ_MVAB01000001.1"/>
</dbReference>
<keyword evidence="4 7" id="KW-0812">Transmembrane</keyword>
<feature type="transmembrane region" description="Helical" evidence="7">
    <location>
        <begin position="248"/>
        <end position="271"/>
    </location>
</feature>
<comment type="subcellular location">
    <subcellularLocation>
        <location evidence="1">Cell membrane</location>
        <topology evidence="1">Multi-pass membrane protein</topology>
    </subcellularLocation>
</comment>
<proteinExistence type="predicted"/>
<dbReference type="PANTHER" id="PTHR43414:SF6">
    <property type="entry name" value="MULTIDRUG RESISTANCE PROTEIN MDTG"/>
    <property type="match status" value="1"/>
</dbReference>
<accession>A0A1V4DEZ7</accession>